<gene>
    <name evidence="1" type="ORF">CDL12_01894</name>
</gene>
<protein>
    <submittedName>
        <fullName evidence="1">Uncharacterized protein</fullName>
    </submittedName>
</protein>
<organism evidence="1 2">
    <name type="scientific">Handroanthus impetiginosus</name>
    <dbReference type="NCBI Taxonomy" id="429701"/>
    <lineage>
        <taxon>Eukaryota</taxon>
        <taxon>Viridiplantae</taxon>
        <taxon>Streptophyta</taxon>
        <taxon>Embryophyta</taxon>
        <taxon>Tracheophyta</taxon>
        <taxon>Spermatophyta</taxon>
        <taxon>Magnoliopsida</taxon>
        <taxon>eudicotyledons</taxon>
        <taxon>Gunneridae</taxon>
        <taxon>Pentapetalae</taxon>
        <taxon>asterids</taxon>
        <taxon>lamiids</taxon>
        <taxon>Lamiales</taxon>
        <taxon>Bignoniaceae</taxon>
        <taxon>Crescentiina</taxon>
        <taxon>Tabebuia alliance</taxon>
        <taxon>Handroanthus</taxon>
    </lineage>
</organism>
<accession>A0A2G9I6H6</accession>
<keyword evidence="2" id="KW-1185">Reference proteome</keyword>
<dbReference type="EMBL" id="NKXS01000255">
    <property type="protein sequence ID" value="PIN25359.1"/>
    <property type="molecule type" value="Genomic_DNA"/>
</dbReference>
<evidence type="ECO:0000313" key="1">
    <source>
        <dbReference type="EMBL" id="PIN25359.1"/>
    </source>
</evidence>
<name>A0A2G9I6H6_9LAMI</name>
<sequence>MPEPLHPIVSITSTAQSAPPDIGGLFSGVCEHYREWMLIFGRQLPSQWSIPNFVRTVLGNESVQSPSFLKTVFYDFAIHGPGSWFFDEGIKLLDLINVSQ</sequence>
<reference evidence="2" key="1">
    <citation type="journal article" date="2018" name="Gigascience">
        <title>Genome assembly of the Pink Ipe (Handroanthus impetiginosus, Bignoniaceae), a highly valued, ecologically keystone Neotropical timber forest tree.</title>
        <authorList>
            <person name="Silva-Junior O.B."/>
            <person name="Grattapaglia D."/>
            <person name="Novaes E."/>
            <person name="Collevatti R.G."/>
        </authorList>
    </citation>
    <scope>NUCLEOTIDE SEQUENCE [LARGE SCALE GENOMIC DNA]</scope>
    <source>
        <strain evidence="2">cv. UFG-1</strain>
    </source>
</reference>
<dbReference type="Proteomes" id="UP000231279">
    <property type="component" value="Unassembled WGS sequence"/>
</dbReference>
<dbReference type="OrthoDB" id="1575990at2759"/>
<proteinExistence type="predicted"/>
<dbReference type="AlphaFoldDB" id="A0A2G9I6H6"/>
<evidence type="ECO:0000313" key="2">
    <source>
        <dbReference type="Proteomes" id="UP000231279"/>
    </source>
</evidence>
<comment type="caution">
    <text evidence="1">The sequence shown here is derived from an EMBL/GenBank/DDBJ whole genome shotgun (WGS) entry which is preliminary data.</text>
</comment>